<organism evidence="3 4">
    <name type="scientific">Mucilaginibacter lutimaris</name>
    <dbReference type="NCBI Taxonomy" id="931629"/>
    <lineage>
        <taxon>Bacteria</taxon>
        <taxon>Pseudomonadati</taxon>
        <taxon>Bacteroidota</taxon>
        <taxon>Sphingobacteriia</taxon>
        <taxon>Sphingobacteriales</taxon>
        <taxon>Sphingobacteriaceae</taxon>
        <taxon>Mucilaginibacter</taxon>
    </lineage>
</organism>
<evidence type="ECO:0000313" key="4">
    <source>
        <dbReference type="Proteomes" id="UP001597073"/>
    </source>
</evidence>
<dbReference type="Proteomes" id="UP001597073">
    <property type="component" value="Unassembled WGS sequence"/>
</dbReference>
<sequence length="74" mass="7242">MKNVIKFGFGLLVVAGSLASCKSGNSTHVPDSTRVDSAKVDTNAGKNGSAAGVDTGIDKSGSGGTGAVKKDSTN</sequence>
<name>A0ABW2ZGF3_9SPHI</name>
<dbReference type="PROSITE" id="PS51257">
    <property type="entry name" value="PROKAR_LIPOPROTEIN"/>
    <property type="match status" value="1"/>
</dbReference>
<protein>
    <submittedName>
        <fullName evidence="3">Uncharacterized protein</fullName>
    </submittedName>
</protein>
<feature type="signal peptide" evidence="2">
    <location>
        <begin position="1"/>
        <end position="19"/>
    </location>
</feature>
<accession>A0ABW2ZGF3</accession>
<dbReference type="RefSeq" id="WP_377142290.1">
    <property type="nucleotide sequence ID" value="NZ_JBHTIA010000007.1"/>
</dbReference>
<comment type="caution">
    <text evidence="3">The sequence shown here is derived from an EMBL/GenBank/DDBJ whole genome shotgun (WGS) entry which is preliminary data.</text>
</comment>
<keyword evidence="2" id="KW-0732">Signal</keyword>
<reference evidence="4" key="1">
    <citation type="journal article" date="2019" name="Int. J. Syst. Evol. Microbiol.">
        <title>The Global Catalogue of Microorganisms (GCM) 10K type strain sequencing project: providing services to taxonomists for standard genome sequencing and annotation.</title>
        <authorList>
            <consortium name="The Broad Institute Genomics Platform"/>
            <consortium name="The Broad Institute Genome Sequencing Center for Infectious Disease"/>
            <person name="Wu L."/>
            <person name="Ma J."/>
        </authorList>
    </citation>
    <scope>NUCLEOTIDE SEQUENCE [LARGE SCALE GENOMIC DNA]</scope>
    <source>
        <strain evidence="4">CCUG 60742</strain>
    </source>
</reference>
<gene>
    <name evidence="3" type="ORF">ACFQZI_10585</name>
</gene>
<evidence type="ECO:0000313" key="3">
    <source>
        <dbReference type="EMBL" id="MFD0765299.1"/>
    </source>
</evidence>
<dbReference type="EMBL" id="JBHTIA010000007">
    <property type="protein sequence ID" value="MFD0765299.1"/>
    <property type="molecule type" value="Genomic_DNA"/>
</dbReference>
<evidence type="ECO:0000256" key="1">
    <source>
        <dbReference type="SAM" id="MobiDB-lite"/>
    </source>
</evidence>
<feature type="region of interest" description="Disordered" evidence="1">
    <location>
        <begin position="23"/>
        <end position="74"/>
    </location>
</feature>
<proteinExistence type="predicted"/>
<keyword evidence="4" id="KW-1185">Reference proteome</keyword>
<evidence type="ECO:0000256" key="2">
    <source>
        <dbReference type="SAM" id="SignalP"/>
    </source>
</evidence>
<feature type="chain" id="PRO_5046951129" evidence="2">
    <location>
        <begin position="20"/>
        <end position="74"/>
    </location>
</feature>